<sequence length="119" mass="13665">MDIAGINSNIIYFKNTKIKIPRRKYLHNLGLELVRPHQVKRTQIPTPPVVLRIQIRTKLGIQEQHVASQGANGPEKCVFCPRSKNRKTKATCCKPNCSLPICWKHSRTICTSCWNQEED</sequence>
<keyword evidence="2" id="KW-1185">Reference proteome</keyword>
<accession>A0AAV8ZHY8</accession>
<organism evidence="1 2">
    <name type="scientific">Rhamnusium bicolor</name>
    <dbReference type="NCBI Taxonomy" id="1586634"/>
    <lineage>
        <taxon>Eukaryota</taxon>
        <taxon>Metazoa</taxon>
        <taxon>Ecdysozoa</taxon>
        <taxon>Arthropoda</taxon>
        <taxon>Hexapoda</taxon>
        <taxon>Insecta</taxon>
        <taxon>Pterygota</taxon>
        <taxon>Neoptera</taxon>
        <taxon>Endopterygota</taxon>
        <taxon>Coleoptera</taxon>
        <taxon>Polyphaga</taxon>
        <taxon>Cucujiformia</taxon>
        <taxon>Chrysomeloidea</taxon>
        <taxon>Cerambycidae</taxon>
        <taxon>Lepturinae</taxon>
        <taxon>Rhagiini</taxon>
        <taxon>Rhamnusium</taxon>
    </lineage>
</organism>
<dbReference type="Proteomes" id="UP001162156">
    <property type="component" value="Unassembled WGS sequence"/>
</dbReference>
<gene>
    <name evidence="1" type="ORF">NQ314_005075</name>
</gene>
<proteinExistence type="predicted"/>
<evidence type="ECO:0000313" key="1">
    <source>
        <dbReference type="EMBL" id="KAJ8964188.1"/>
    </source>
</evidence>
<protein>
    <submittedName>
        <fullName evidence="1">Uncharacterized protein</fullName>
    </submittedName>
</protein>
<name>A0AAV8ZHY8_9CUCU</name>
<comment type="caution">
    <text evidence="1">The sequence shown here is derived from an EMBL/GenBank/DDBJ whole genome shotgun (WGS) entry which is preliminary data.</text>
</comment>
<dbReference type="AlphaFoldDB" id="A0AAV8ZHY8"/>
<dbReference type="EMBL" id="JANEYF010001427">
    <property type="protein sequence ID" value="KAJ8964188.1"/>
    <property type="molecule type" value="Genomic_DNA"/>
</dbReference>
<reference evidence="1" key="1">
    <citation type="journal article" date="2023" name="Insect Mol. Biol.">
        <title>Genome sequencing provides insights into the evolution of gene families encoding plant cell wall-degrading enzymes in longhorned beetles.</title>
        <authorList>
            <person name="Shin N.R."/>
            <person name="Okamura Y."/>
            <person name="Kirsch R."/>
            <person name="Pauchet Y."/>
        </authorList>
    </citation>
    <scope>NUCLEOTIDE SEQUENCE</scope>
    <source>
        <strain evidence="1">RBIC_L_NR</strain>
    </source>
</reference>
<evidence type="ECO:0000313" key="2">
    <source>
        <dbReference type="Proteomes" id="UP001162156"/>
    </source>
</evidence>